<evidence type="ECO:0000256" key="3">
    <source>
        <dbReference type="ARBA" id="ARBA00022737"/>
    </source>
</evidence>
<evidence type="ECO:0000313" key="5">
    <source>
        <dbReference type="EMBL" id="MCV3273780.1"/>
    </source>
</evidence>
<organism evidence="5 6">
    <name type="scientific">Roseobacter sinensis</name>
    <dbReference type="NCBI Taxonomy" id="2931391"/>
    <lineage>
        <taxon>Bacteria</taxon>
        <taxon>Pseudomonadati</taxon>
        <taxon>Pseudomonadota</taxon>
        <taxon>Alphaproteobacteria</taxon>
        <taxon>Rhodobacterales</taxon>
        <taxon>Roseobacteraceae</taxon>
        <taxon>Roseobacter</taxon>
    </lineage>
</organism>
<dbReference type="InterPro" id="IPR011004">
    <property type="entry name" value="Trimer_LpxA-like_sf"/>
</dbReference>
<evidence type="ECO:0008006" key="7">
    <source>
        <dbReference type="Google" id="ProtNLM"/>
    </source>
</evidence>
<dbReference type="InterPro" id="IPR018357">
    <property type="entry name" value="Hexapep_transf_CS"/>
</dbReference>
<dbReference type="Pfam" id="PF00132">
    <property type="entry name" value="Hexapep"/>
    <property type="match status" value="1"/>
</dbReference>
<dbReference type="Proteomes" id="UP001208690">
    <property type="component" value="Unassembled WGS sequence"/>
</dbReference>
<dbReference type="InterPro" id="IPR001451">
    <property type="entry name" value="Hexapep"/>
</dbReference>
<evidence type="ECO:0000256" key="2">
    <source>
        <dbReference type="ARBA" id="ARBA00022679"/>
    </source>
</evidence>
<protein>
    <recommendedName>
        <fullName evidence="7">Serine acetyltransferase</fullName>
    </recommendedName>
</protein>
<keyword evidence="6" id="KW-1185">Reference proteome</keyword>
<comment type="caution">
    <text evidence="5">The sequence shown here is derived from an EMBL/GenBank/DDBJ whole genome shotgun (WGS) entry which is preliminary data.</text>
</comment>
<sequence length="199" mass="21875">MVEKHCARGEEDARFIPGTGAENANPSDVGFWQLVAEDFRTHDRDWMAQGFWALFWHRFGNWRMGQRKPLRVLCSVIYRVMEKRCQIRGGIMLPYTVRVGRRVKLEHFGGMVLVAQQIGDDVILRQNTTLGIARTSHLQDRPVIENGVDVGAGAVILGAVLIGEGAVVGANAVVRRDVPKGAVVGGVPARVLTRDAPPG</sequence>
<keyword evidence="4" id="KW-0012">Acyltransferase</keyword>
<dbReference type="PANTHER" id="PTHR42811">
    <property type="entry name" value="SERINE ACETYLTRANSFERASE"/>
    <property type="match status" value="1"/>
</dbReference>
<evidence type="ECO:0000256" key="1">
    <source>
        <dbReference type="ARBA" id="ARBA00007274"/>
    </source>
</evidence>
<name>A0ABT3BJM9_9RHOB</name>
<comment type="similarity">
    <text evidence="1">Belongs to the transferase hexapeptide repeat family.</text>
</comment>
<keyword evidence="2" id="KW-0808">Transferase</keyword>
<reference evidence="5 6" key="1">
    <citation type="submission" date="2022-04" db="EMBL/GenBank/DDBJ databases">
        <title>Roseobacter sp. WL0113 is a bacterium isolated from neritic sediment.</title>
        <authorList>
            <person name="Wang L."/>
            <person name="He W."/>
            <person name="Zhang D.-F."/>
        </authorList>
    </citation>
    <scope>NUCLEOTIDE SEQUENCE [LARGE SCALE GENOMIC DNA]</scope>
    <source>
        <strain evidence="5 6">WL0113</strain>
    </source>
</reference>
<dbReference type="CDD" id="cd03354">
    <property type="entry name" value="LbH_SAT"/>
    <property type="match status" value="1"/>
</dbReference>
<gene>
    <name evidence="5" type="ORF">MUB52_20290</name>
</gene>
<dbReference type="Gene3D" id="2.160.10.10">
    <property type="entry name" value="Hexapeptide repeat proteins"/>
    <property type="match status" value="1"/>
</dbReference>
<dbReference type="PROSITE" id="PS00101">
    <property type="entry name" value="HEXAPEP_TRANSFERASES"/>
    <property type="match status" value="1"/>
</dbReference>
<evidence type="ECO:0000256" key="4">
    <source>
        <dbReference type="ARBA" id="ARBA00023315"/>
    </source>
</evidence>
<accession>A0ABT3BJM9</accession>
<proteinExistence type="inferred from homology"/>
<dbReference type="EMBL" id="JALIEB010000020">
    <property type="protein sequence ID" value="MCV3273780.1"/>
    <property type="molecule type" value="Genomic_DNA"/>
</dbReference>
<keyword evidence="3" id="KW-0677">Repeat</keyword>
<evidence type="ECO:0000313" key="6">
    <source>
        <dbReference type="Proteomes" id="UP001208690"/>
    </source>
</evidence>
<dbReference type="SUPFAM" id="SSF51161">
    <property type="entry name" value="Trimeric LpxA-like enzymes"/>
    <property type="match status" value="1"/>
</dbReference>
<dbReference type="RefSeq" id="WP_263845988.1">
    <property type="nucleotide sequence ID" value="NZ_JALIEB010000020.1"/>
</dbReference>
<dbReference type="InterPro" id="IPR045304">
    <property type="entry name" value="LbH_SAT"/>
</dbReference>